<evidence type="ECO:0000256" key="12">
    <source>
        <dbReference type="SAM" id="MobiDB-lite"/>
    </source>
</evidence>
<evidence type="ECO:0000313" key="17">
    <source>
        <dbReference type="Proteomes" id="UP000001062"/>
    </source>
</evidence>
<evidence type="ECO:0000256" key="9">
    <source>
        <dbReference type="ARBA" id="ARBA00023136"/>
    </source>
</evidence>
<protein>
    <submittedName>
        <fullName evidence="16">Response regulator receiver and Hpt phospho transfer protein</fullName>
    </submittedName>
</protein>
<dbReference type="RefSeq" id="WP_013659915.1">
    <property type="nucleotide sequence ID" value="NC_015276.1"/>
</dbReference>
<gene>
    <name evidence="16" type="ordered locus">Marme_0727</name>
</gene>
<dbReference type="PATRIC" id="fig|717774.3.peg.755"/>
<keyword evidence="6" id="KW-0067">ATP-binding</keyword>
<accession>F2K216</accession>
<feature type="domain" description="HPt" evidence="15">
    <location>
        <begin position="401"/>
        <end position="500"/>
    </location>
</feature>
<dbReference type="GO" id="GO:0000160">
    <property type="term" value="P:phosphorelay signal transduction system"/>
    <property type="evidence" value="ECO:0007669"/>
    <property type="project" value="UniProtKB-KW"/>
</dbReference>
<keyword evidence="8" id="KW-0902">Two-component regulatory system</keyword>
<keyword evidence="3 11" id="KW-0597">Phosphoprotein</keyword>
<keyword evidence="9 13" id="KW-0472">Membrane</keyword>
<dbReference type="PROSITE" id="PS50894">
    <property type="entry name" value="HPT"/>
    <property type="match status" value="1"/>
</dbReference>
<dbReference type="EMBL" id="CP002583">
    <property type="protein sequence ID" value="ADZ90010.1"/>
    <property type="molecule type" value="Genomic_DNA"/>
</dbReference>
<dbReference type="GO" id="GO:0005524">
    <property type="term" value="F:ATP binding"/>
    <property type="evidence" value="ECO:0007669"/>
    <property type="project" value="UniProtKB-KW"/>
</dbReference>
<dbReference type="OrthoDB" id="9793549at2"/>
<evidence type="ECO:0000256" key="5">
    <source>
        <dbReference type="ARBA" id="ARBA00022741"/>
    </source>
</evidence>
<keyword evidence="5" id="KW-0547">Nucleotide-binding</keyword>
<dbReference type="SMART" id="SM00073">
    <property type="entry name" value="HPT"/>
    <property type="match status" value="1"/>
</dbReference>
<organism evidence="16 17">
    <name type="scientific">Marinomonas mediterranea (strain ATCC 700492 / JCM 21426 / NBRC 103028 / MMB-1)</name>
    <dbReference type="NCBI Taxonomy" id="717774"/>
    <lineage>
        <taxon>Bacteria</taxon>
        <taxon>Pseudomonadati</taxon>
        <taxon>Pseudomonadota</taxon>
        <taxon>Gammaproteobacteria</taxon>
        <taxon>Oceanospirillales</taxon>
        <taxon>Oceanospirillaceae</taxon>
        <taxon>Marinomonas</taxon>
    </lineage>
</organism>
<feature type="transmembrane region" description="Helical" evidence="13">
    <location>
        <begin position="7"/>
        <end position="26"/>
    </location>
</feature>
<comment type="subcellular location">
    <subcellularLocation>
        <location evidence="1">Cell membrane</location>
        <topology evidence="1">Multi-pass membrane protein</topology>
    </subcellularLocation>
</comment>
<dbReference type="PANTHER" id="PTHR45339:SF1">
    <property type="entry name" value="HYBRID SIGNAL TRANSDUCTION HISTIDINE KINASE J"/>
    <property type="match status" value="1"/>
</dbReference>
<dbReference type="Gene3D" id="3.40.50.2300">
    <property type="match status" value="1"/>
</dbReference>
<dbReference type="AlphaFoldDB" id="F2K216"/>
<evidence type="ECO:0000256" key="10">
    <source>
        <dbReference type="PROSITE-ProRule" id="PRU00110"/>
    </source>
</evidence>
<feature type="modified residue" description="4-aspartylphosphate" evidence="11">
    <location>
        <position position="287"/>
    </location>
</feature>
<evidence type="ECO:0000256" key="4">
    <source>
        <dbReference type="ARBA" id="ARBA00022692"/>
    </source>
</evidence>
<dbReference type="Pfam" id="PF01627">
    <property type="entry name" value="Hpt"/>
    <property type="match status" value="1"/>
</dbReference>
<dbReference type="KEGG" id="mme:Marme_0727"/>
<dbReference type="PROSITE" id="PS50110">
    <property type="entry name" value="RESPONSE_REGULATORY"/>
    <property type="match status" value="1"/>
</dbReference>
<evidence type="ECO:0000313" key="16">
    <source>
        <dbReference type="EMBL" id="ADZ90010.1"/>
    </source>
</evidence>
<dbReference type="eggNOG" id="COG3437">
    <property type="taxonomic scope" value="Bacteria"/>
</dbReference>
<dbReference type="Proteomes" id="UP000001062">
    <property type="component" value="Chromosome"/>
</dbReference>
<evidence type="ECO:0000256" key="3">
    <source>
        <dbReference type="ARBA" id="ARBA00022553"/>
    </source>
</evidence>
<feature type="transmembrane region" description="Helical" evidence="13">
    <location>
        <begin position="32"/>
        <end position="52"/>
    </location>
</feature>
<dbReference type="Gene3D" id="1.20.120.160">
    <property type="entry name" value="HPT domain"/>
    <property type="match status" value="1"/>
</dbReference>
<keyword evidence="17" id="KW-1185">Reference proteome</keyword>
<keyword evidence="7 13" id="KW-1133">Transmembrane helix</keyword>
<dbReference type="InterPro" id="IPR008207">
    <property type="entry name" value="Sig_transdc_His_kin_Hpt_dom"/>
</dbReference>
<evidence type="ECO:0000259" key="15">
    <source>
        <dbReference type="PROSITE" id="PS50894"/>
    </source>
</evidence>
<evidence type="ECO:0000256" key="13">
    <source>
        <dbReference type="SAM" id="Phobius"/>
    </source>
</evidence>
<reference evidence="16 17" key="1">
    <citation type="journal article" date="2012" name="Stand. Genomic Sci.">
        <title>Complete genome sequence of the melanogenic marine bacterium Marinomonas mediterranea type strain (MMB-1(T)).</title>
        <authorList>
            <person name="Lucas-Elio P."/>
            <person name="Goodwin L."/>
            <person name="Woyke T."/>
            <person name="Pitluck S."/>
            <person name="Nolan M."/>
            <person name="Kyrpides N.C."/>
            <person name="Detter J.C."/>
            <person name="Copeland A."/>
            <person name="Teshima H."/>
            <person name="Bruce D."/>
            <person name="Detter C."/>
            <person name="Tapia R."/>
            <person name="Han S."/>
            <person name="Land M.L."/>
            <person name="Ivanova N."/>
            <person name="Mikhailova N."/>
            <person name="Johnston A.W."/>
            <person name="Sanchez-Amat A."/>
        </authorList>
    </citation>
    <scope>NUCLEOTIDE SEQUENCE [LARGE SCALE GENOMIC DNA]</scope>
    <source>
        <strain evidence="17">ATCC 700492 / JCM 21426 / NBRC 103028 / MMB-1</strain>
    </source>
</reference>
<dbReference type="InterPro" id="IPR036641">
    <property type="entry name" value="HPT_dom_sf"/>
</dbReference>
<dbReference type="PANTHER" id="PTHR45339">
    <property type="entry name" value="HYBRID SIGNAL TRANSDUCTION HISTIDINE KINASE J"/>
    <property type="match status" value="1"/>
</dbReference>
<proteinExistence type="predicted"/>
<evidence type="ECO:0000256" key="11">
    <source>
        <dbReference type="PROSITE-ProRule" id="PRU00169"/>
    </source>
</evidence>
<dbReference type="SUPFAM" id="SSF52172">
    <property type="entry name" value="CheY-like"/>
    <property type="match status" value="1"/>
</dbReference>
<feature type="region of interest" description="Disordered" evidence="12">
    <location>
        <begin position="359"/>
        <end position="379"/>
    </location>
</feature>
<dbReference type="SUPFAM" id="SSF47226">
    <property type="entry name" value="Histidine-containing phosphotransfer domain, HPT domain"/>
    <property type="match status" value="1"/>
</dbReference>
<feature type="modified residue" description="Phosphohistidine" evidence="10">
    <location>
        <position position="446"/>
    </location>
</feature>
<keyword evidence="4 13" id="KW-0812">Transmembrane</keyword>
<name>F2K216_MARM1</name>
<feature type="region of interest" description="Disordered" evidence="12">
    <location>
        <begin position="70"/>
        <end position="100"/>
    </location>
</feature>
<dbReference type="CDD" id="cd17546">
    <property type="entry name" value="REC_hyHK_CKI1_RcsC-like"/>
    <property type="match status" value="1"/>
</dbReference>
<evidence type="ECO:0000256" key="6">
    <source>
        <dbReference type="ARBA" id="ARBA00022840"/>
    </source>
</evidence>
<sequence>MLKHRKNVLLTILVIGLVIAVVPLLFPIETMALPIHLAIAGSLVLSLIIVWFTEPQIDAEAQSTRATLLATQESPSSSEQKLASSTSELSEVIPSQETNGNDITSDIVHFIEPLPVAVIAFEQDSVSNVNAAARKLFSVDNTHAFSLEDVLDSSGMAHVDAYLQSDLETAKFDLKRTNAISLSGQVLSLQLQGFSLNGIKYIVLTSTLSSSESIPMPSTAQSEQETTTNSPLETTDGAILVVDDSPTNLMMAKGLLEELNLPVITVESGEEALNIAEKTSLKCIFMDLQMPDMDGYETTQKIRQIPSQKSTTIIALSGTKSDDITNRMKEYQINEFVLKPLNKEKLLKVLDRQVSHSHVSDNALLPNNPNASSHSQLESLELSPLEAKQQDADQLDMSVIEQMQRDIGLDKTQHMKQVAINEIENRLTVLEDKNQLDRSHLQREAHSIKSTAASFGLLSLANLARQIESLCLTSNKESILPLIEQARKSFENAKRQLQETLN</sequence>
<dbReference type="SMART" id="SM00448">
    <property type="entry name" value="REC"/>
    <property type="match status" value="1"/>
</dbReference>
<dbReference type="STRING" id="717774.Marme_0727"/>
<dbReference type="InterPro" id="IPR001789">
    <property type="entry name" value="Sig_transdc_resp-reg_receiver"/>
</dbReference>
<dbReference type="Pfam" id="PF00072">
    <property type="entry name" value="Response_reg"/>
    <property type="match status" value="1"/>
</dbReference>
<dbReference type="GO" id="GO:0005886">
    <property type="term" value="C:plasma membrane"/>
    <property type="evidence" value="ECO:0007669"/>
    <property type="project" value="UniProtKB-SubCell"/>
</dbReference>
<evidence type="ECO:0000259" key="14">
    <source>
        <dbReference type="PROSITE" id="PS50110"/>
    </source>
</evidence>
<dbReference type="InterPro" id="IPR011006">
    <property type="entry name" value="CheY-like_superfamily"/>
</dbReference>
<feature type="region of interest" description="Disordered" evidence="12">
    <location>
        <begin position="211"/>
        <end position="231"/>
    </location>
</feature>
<dbReference type="GO" id="GO:0004672">
    <property type="term" value="F:protein kinase activity"/>
    <property type="evidence" value="ECO:0007669"/>
    <property type="project" value="UniProtKB-ARBA"/>
</dbReference>
<evidence type="ECO:0000256" key="2">
    <source>
        <dbReference type="ARBA" id="ARBA00022475"/>
    </source>
</evidence>
<evidence type="ECO:0000256" key="8">
    <source>
        <dbReference type="ARBA" id="ARBA00023012"/>
    </source>
</evidence>
<dbReference type="HOGENOM" id="CLU_542683_0_0_6"/>
<feature type="domain" description="Response regulatory" evidence="14">
    <location>
        <begin position="238"/>
        <end position="354"/>
    </location>
</feature>
<keyword evidence="2" id="KW-1003">Cell membrane</keyword>
<evidence type="ECO:0000256" key="1">
    <source>
        <dbReference type="ARBA" id="ARBA00004651"/>
    </source>
</evidence>
<evidence type="ECO:0000256" key="7">
    <source>
        <dbReference type="ARBA" id="ARBA00022989"/>
    </source>
</evidence>